<dbReference type="InterPro" id="IPR003718">
    <property type="entry name" value="OsmC/Ohr_fam"/>
</dbReference>
<dbReference type="SUPFAM" id="SSF82784">
    <property type="entry name" value="OsmC-like"/>
    <property type="match status" value="1"/>
</dbReference>
<sequence>MQENKLRQYQIQSETDNFSVKTKTESGFTVVTDMAKKVGGNGSGPSPIELLLSSLVGCENIVARNIASHLGFTINQAKFDIKAERDERGTNDLPMTEDSPITSGLQRIWGIVYVDTDGSDQQLQQMNEILKKRCPVARMIVDSGCKLEIEWKKLE</sequence>
<dbReference type="eggNOG" id="ENOG502S43H">
    <property type="taxonomic scope" value="Eukaryota"/>
</dbReference>
<name>Q247Q9_TETTS</name>
<dbReference type="RefSeq" id="XP_001024286.1">
    <property type="nucleotide sequence ID" value="XM_001024286.1"/>
</dbReference>
<dbReference type="Gene3D" id="3.30.300.20">
    <property type="match status" value="1"/>
</dbReference>
<evidence type="ECO:0000313" key="1">
    <source>
        <dbReference type="EMBL" id="EAS04041.1"/>
    </source>
</evidence>
<dbReference type="HOGENOM" id="CLU_100275_2_1_1"/>
<dbReference type="InParanoid" id="Q247Q9"/>
<dbReference type="AlphaFoldDB" id="Q247Q9"/>
<dbReference type="PANTHER" id="PTHR35368">
    <property type="entry name" value="HYDROPEROXIDE REDUCTASE"/>
    <property type="match status" value="1"/>
</dbReference>
<reference evidence="2" key="1">
    <citation type="journal article" date="2006" name="PLoS Biol.">
        <title>Macronuclear genome sequence of the ciliate Tetrahymena thermophila, a model eukaryote.</title>
        <authorList>
            <person name="Eisen J.A."/>
            <person name="Coyne R.S."/>
            <person name="Wu M."/>
            <person name="Wu D."/>
            <person name="Thiagarajan M."/>
            <person name="Wortman J.R."/>
            <person name="Badger J.H."/>
            <person name="Ren Q."/>
            <person name="Amedeo P."/>
            <person name="Jones K.M."/>
            <person name="Tallon L.J."/>
            <person name="Delcher A.L."/>
            <person name="Salzberg S.L."/>
            <person name="Silva J.C."/>
            <person name="Haas B.J."/>
            <person name="Majoros W.H."/>
            <person name="Farzad M."/>
            <person name="Carlton J.M."/>
            <person name="Smith R.K. Jr."/>
            <person name="Garg J."/>
            <person name="Pearlman R.E."/>
            <person name="Karrer K.M."/>
            <person name="Sun L."/>
            <person name="Manning G."/>
            <person name="Elde N.C."/>
            <person name="Turkewitz A.P."/>
            <person name="Asai D.J."/>
            <person name="Wilkes D.E."/>
            <person name="Wang Y."/>
            <person name="Cai H."/>
            <person name="Collins K."/>
            <person name="Stewart B.A."/>
            <person name="Lee S.R."/>
            <person name="Wilamowska K."/>
            <person name="Weinberg Z."/>
            <person name="Ruzzo W.L."/>
            <person name="Wloga D."/>
            <person name="Gaertig J."/>
            <person name="Frankel J."/>
            <person name="Tsao C.-C."/>
            <person name="Gorovsky M.A."/>
            <person name="Keeling P.J."/>
            <person name="Waller R.F."/>
            <person name="Patron N.J."/>
            <person name="Cherry J.M."/>
            <person name="Stover N.A."/>
            <person name="Krieger C.J."/>
            <person name="del Toro C."/>
            <person name="Ryder H.F."/>
            <person name="Williamson S.C."/>
            <person name="Barbeau R.A."/>
            <person name="Hamilton E.P."/>
            <person name="Orias E."/>
        </authorList>
    </citation>
    <scope>NUCLEOTIDE SEQUENCE [LARGE SCALE GENOMIC DNA]</scope>
    <source>
        <strain evidence="2">SB210</strain>
    </source>
</reference>
<keyword evidence="2" id="KW-1185">Reference proteome</keyword>
<organism evidence="1 2">
    <name type="scientific">Tetrahymena thermophila (strain SB210)</name>
    <dbReference type="NCBI Taxonomy" id="312017"/>
    <lineage>
        <taxon>Eukaryota</taxon>
        <taxon>Sar</taxon>
        <taxon>Alveolata</taxon>
        <taxon>Ciliophora</taxon>
        <taxon>Intramacronucleata</taxon>
        <taxon>Oligohymenophorea</taxon>
        <taxon>Hymenostomatida</taxon>
        <taxon>Tetrahymenina</taxon>
        <taxon>Tetrahymenidae</taxon>
        <taxon>Tetrahymena</taxon>
    </lineage>
</organism>
<dbReference type="OMA" id="CEIITAR"/>
<dbReference type="OrthoDB" id="2019818at2759"/>
<dbReference type="Pfam" id="PF02566">
    <property type="entry name" value="OsmC"/>
    <property type="match status" value="1"/>
</dbReference>
<accession>Q247Q9</accession>
<evidence type="ECO:0000313" key="2">
    <source>
        <dbReference type="Proteomes" id="UP000009168"/>
    </source>
</evidence>
<dbReference type="InterPro" id="IPR052924">
    <property type="entry name" value="OsmC/Ohr_hydroprdx_reductase"/>
</dbReference>
<dbReference type="InterPro" id="IPR036102">
    <property type="entry name" value="OsmC/Ohrsf"/>
</dbReference>
<proteinExistence type="predicted"/>
<dbReference type="GeneID" id="7831545"/>
<gene>
    <name evidence="1" type="ORF">TTHERM_00994380</name>
</gene>
<dbReference type="Proteomes" id="UP000009168">
    <property type="component" value="Unassembled WGS sequence"/>
</dbReference>
<dbReference type="InterPro" id="IPR015946">
    <property type="entry name" value="KH_dom-like_a/b"/>
</dbReference>
<dbReference type="PANTHER" id="PTHR35368:SF1">
    <property type="entry name" value="HYDROPEROXIDE REDUCTASE"/>
    <property type="match status" value="1"/>
</dbReference>
<dbReference type="EMBL" id="GG662458">
    <property type="protein sequence ID" value="EAS04041.1"/>
    <property type="molecule type" value="Genomic_DNA"/>
</dbReference>
<protein>
    <submittedName>
        <fullName evidence="1">OsmC family protein</fullName>
    </submittedName>
</protein>
<dbReference type="KEGG" id="tet:TTHERM_00994380"/>